<evidence type="ECO:0000313" key="1">
    <source>
        <dbReference type="EMBL" id="JAE35637.1"/>
    </source>
</evidence>
<dbReference type="AlphaFoldDB" id="A0A0A9HFZ4"/>
<sequence length="47" mass="4622">MKDYRVPANLRAEAARGGGADWSALFSAPATGLGAASSSLALIGSSV</sequence>
<name>A0A0A9HFZ4_ARUDO</name>
<protein>
    <submittedName>
        <fullName evidence="1">Uncharacterized protein</fullName>
    </submittedName>
</protein>
<dbReference type="EMBL" id="GBRH01162259">
    <property type="protein sequence ID" value="JAE35637.1"/>
    <property type="molecule type" value="Transcribed_RNA"/>
</dbReference>
<reference evidence="1" key="2">
    <citation type="journal article" date="2015" name="Data Brief">
        <title>Shoot transcriptome of the giant reed, Arundo donax.</title>
        <authorList>
            <person name="Barrero R.A."/>
            <person name="Guerrero F.D."/>
            <person name="Moolhuijzen P."/>
            <person name="Goolsby J.A."/>
            <person name="Tidwell J."/>
            <person name="Bellgard S.E."/>
            <person name="Bellgard M.I."/>
        </authorList>
    </citation>
    <scope>NUCLEOTIDE SEQUENCE</scope>
    <source>
        <tissue evidence="1">Shoot tissue taken approximately 20 cm above the soil surface</tissue>
    </source>
</reference>
<proteinExistence type="predicted"/>
<organism evidence="1">
    <name type="scientific">Arundo donax</name>
    <name type="common">Giant reed</name>
    <name type="synonym">Donax arundinaceus</name>
    <dbReference type="NCBI Taxonomy" id="35708"/>
    <lineage>
        <taxon>Eukaryota</taxon>
        <taxon>Viridiplantae</taxon>
        <taxon>Streptophyta</taxon>
        <taxon>Embryophyta</taxon>
        <taxon>Tracheophyta</taxon>
        <taxon>Spermatophyta</taxon>
        <taxon>Magnoliopsida</taxon>
        <taxon>Liliopsida</taxon>
        <taxon>Poales</taxon>
        <taxon>Poaceae</taxon>
        <taxon>PACMAD clade</taxon>
        <taxon>Arundinoideae</taxon>
        <taxon>Arundineae</taxon>
        <taxon>Arundo</taxon>
    </lineage>
</organism>
<reference evidence="1" key="1">
    <citation type="submission" date="2014-09" db="EMBL/GenBank/DDBJ databases">
        <authorList>
            <person name="Magalhaes I.L.F."/>
            <person name="Oliveira U."/>
            <person name="Santos F.R."/>
            <person name="Vidigal T.H.D.A."/>
            <person name="Brescovit A.D."/>
            <person name="Santos A.J."/>
        </authorList>
    </citation>
    <scope>NUCLEOTIDE SEQUENCE</scope>
    <source>
        <tissue evidence="1">Shoot tissue taken approximately 20 cm above the soil surface</tissue>
    </source>
</reference>
<accession>A0A0A9HFZ4</accession>